<gene>
    <name evidence="1" type="ORF">QX99_01516</name>
</gene>
<name>A0A0D1LMK9_9LACO</name>
<dbReference type="Proteomes" id="UP000032287">
    <property type="component" value="Unassembled WGS sequence"/>
</dbReference>
<dbReference type="SUPFAM" id="SSF55136">
    <property type="entry name" value="Probable bacterial effector-binding domain"/>
    <property type="match status" value="1"/>
</dbReference>
<dbReference type="Gene3D" id="3.20.80.10">
    <property type="entry name" value="Regulatory factor, effector binding domain"/>
    <property type="match status" value="1"/>
</dbReference>
<dbReference type="EMBL" id="JWHU01000031">
    <property type="protein sequence ID" value="KIU19937.1"/>
    <property type="molecule type" value="Genomic_DNA"/>
</dbReference>
<proteinExistence type="predicted"/>
<dbReference type="eggNOG" id="COG4832">
    <property type="taxonomic scope" value="Bacteria"/>
</dbReference>
<evidence type="ECO:0000313" key="2">
    <source>
        <dbReference type="Proteomes" id="UP000032287"/>
    </source>
</evidence>
<reference evidence="1 2" key="1">
    <citation type="journal article" date="2015" name="Microbiology (Mosc.)">
        <title>Genomics of the Weissella cibaria species with an examination of its metabolic traits.</title>
        <authorList>
            <person name="Lynch K.M."/>
            <person name="Lucid A."/>
            <person name="Arendt E.K."/>
            <person name="Sleator R.D."/>
            <person name="Lucey B."/>
            <person name="Coffey A."/>
        </authorList>
    </citation>
    <scope>NUCLEOTIDE SEQUENCE [LARGE SCALE GENOMIC DNA]</scope>
    <source>
        <strain evidence="1 2">MG1</strain>
    </source>
</reference>
<sequence length="208" mass="23763">MKYDLKKDGKTELNKTRRPALLTVPSHYYLAITGTGDPNTVKFGDHIAALYAIAYPIKMAYKKTPPHDSHYTDYVVPPLCGDWSISETAINRGSWDKTDFVYTLRIMIPDFVPLALATKILATKQQQTEDNLLREVTIVSLPAQEVVQMLHVGPYDEEQITFDYLTMFLEDQQLQRTSKMHTEIYLSDARRTAPDRLKTILQITVAPK</sequence>
<dbReference type="STRING" id="137591.AO080_11600"/>
<dbReference type="InterPro" id="IPR011256">
    <property type="entry name" value="Reg_factor_effector_dom_sf"/>
</dbReference>
<dbReference type="AlphaFoldDB" id="A0A0D1LMK9"/>
<evidence type="ECO:0000313" key="1">
    <source>
        <dbReference type="EMBL" id="KIU19937.1"/>
    </source>
</evidence>
<comment type="caution">
    <text evidence="1">The sequence shown here is derived from an EMBL/GenBank/DDBJ whole genome shotgun (WGS) entry which is preliminary data.</text>
</comment>
<dbReference type="RefSeq" id="WP_043711702.1">
    <property type="nucleotide sequence ID" value="NZ_CP012873.1"/>
</dbReference>
<protein>
    <submittedName>
        <fullName evidence="1">Uncharacterized protein</fullName>
    </submittedName>
</protein>
<dbReference type="InterPro" id="IPR029442">
    <property type="entry name" value="GyrI-like"/>
</dbReference>
<dbReference type="OrthoDB" id="4772335at2"/>
<dbReference type="KEGG" id="wcb:AO080_11600"/>
<dbReference type="PIRSF" id="PIRSF031644">
    <property type="entry name" value="UCP031644"/>
    <property type="match status" value="1"/>
</dbReference>
<dbReference type="Pfam" id="PF06445">
    <property type="entry name" value="GyrI-like"/>
    <property type="match status" value="1"/>
</dbReference>
<dbReference type="PATRIC" id="fig|137591.25.peg.1484"/>
<organism evidence="1 2">
    <name type="scientific">Weissella cibaria</name>
    <dbReference type="NCBI Taxonomy" id="137591"/>
    <lineage>
        <taxon>Bacteria</taxon>
        <taxon>Bacillati</taxon>
        <taxon>Bacillota</taxon>
        <taxon>Bacilli</taxon>
        <taxon>Lactobacillales</taxon>
        <taxon>Lactobacillaceae</taxon>
        <taxon>Weissella</taxon>
    </lineage>
</organism>
<dbReference type="InterPro" id="IPR008319">
    <property type="entry name" value="GyrI-like_CCH_Lin2189-like"/>
</dbReference>
<keyword evidence="2" id="KW-1185">Reference proteome</keyword>
<accession>A0A0D1LMK9</accession>